<reference evidence="2 3" key="1">
    <citation type="submission" date="2018-06" db="EMBL/GenBank/DDBJ databases">
        <authorList>
            <consortium name="Pathogen Informatics"/>
            <person name="Doyle S."/>
        </authorList>
    </citation>
    <scope>NUCLEOTIDE SEQUENCE [LARGE SCALE GENOMIC DNA]</scope>
    <source>
        <strain evidence="2 3">NCTC1934</strain>
    </source>
</reference>
<dbReference type="EMBL" id="UGRY01000002">
    <property type="protein sequence ID" value="SUA76948.1"/>
    <property type="molecule type" value="Genomic_DNA"/>
</dbReference>
<dbReference type="Gene3D" id="3.20.20.190">
    <property type="entry name" value="Phosphatidylinositol (PI) phosphodiesterase"/>
    <property type="match status" value="1"/>
</dbReference>
<evidence type="ECO:0000313" key="3">
    <source>
        <dbReference type="Proteomes" id="UP000255467"/>
    </source>
</evidence>
<keyword evidence="3" id="KW-1185">Reference proteome</keyword>
<accession>A0A378YJF4</accession>
<sequence length="335" mass="36154">MSATQRLSRSLGSGRRQRRWAVPLLVALLLAGFGCIDPAPAAADSEAGPLVLAHRGLGQTFDPDGIEADTCTAERIHSPEHGYLENTISGMRAAFDAGADQVEFDVHWTADDQFAVFHDWELDCRTDGTGTTRDHTMAELRGLDIGYGYTADGGKTYPFRGKGVGLMPTLEEVLTAFPTRSLLIHIKSNDPAEGEALAARLAAEPAERLNALTVYGGDKPIAALRAALPAVRVMSKQIMLECLGAYAAIGWTGTAPATCRNTQLHIPEGYTRFLWGWPDRFVERMAATDARVVLVAGDGGFSEGFDTPESLERIPDGFTGLVWTNRVDVVAPLLR</sequence>
<protein>
    <submittedName>
        <fullName evidence="2">Cytoplasmic glycerophosphodiester phosphodiesterase</fullName>
    </submittedName>
</protein>
<feature type="domain" description="GP-PDE" evidence="1">
    <location>
        <begin position="49"/>
        <end position="334"/>
    </location>
</feature>
<dbReference type="Pfam" id="PF03009">
    <property type="entry name" value="GDPD"/>
    <property type="match status" value="1"/>
</dbReference>
<dbReference type="Proteomes" id="UP000255467">
    <property type="component" value="Unassembled WGS sequence"/>
</dbReference>
<dbReference type="OrthoDB" id="384721at2"/>
<dbReference type="PANTHER" id="PTHR43805">
    <property type="entry name" value="GLYCEROPHOSPHORYL DIESTER PHOSPHODIESTERASE"/>
    <property type="match status" value="1"/>
</dbReference>
<dbReference type="PROSITE" id="PS51704">
    <property type="entry name" value="GP_PDE"/>
    <property type="match status" value="1"/>
</dbReference>
<dbReference type="PROSITE" id="PS51257">
    <property type="entry name" value="PROKAR_LIPOPROTEIN"/>
    <property type="match status" value="1"/>
</dbReference>
<dbReference type="SUPFAM" id="SSF51695">
    <property type="entry name" value="PLC-like phosphodiesterases"/>
    <property type="match status" value="1"/>
</dbReference>
<proteinExistence type="predicted"/>
<dbReference type="PANTHER" id="PTHR43805:SF1">
    <property type="entry name" value="GP-PDE DOMAIN-CONTAINING PROTEIN"/>
    <property type="match status" value="1"/>
</dbReference>
<dbReference type="GO" id="GO:0008081">
    <property type="term" value="F:phosphoric diester hydrolase activity"/>
    <property type="evidence" value="ECO:0007669"/>
    <property type="project" value="InterPro"/>
</dbReference>
<evidence type="ECO:0000313" key="2">
    <source>
        <dbReference type="EMBL" id="SUA76948.1"/>
    </source>
</evidence>
<dbReference type="GO" id="GO:0006629">
    <property type="term" value="P:lipid metabolic process"/>
    <property type="evidence" value="ECO:0007669"/>
    <property type="project" value="InterPro"/>
</dbReference>
<name>A0A378YJF4_9NOCA</name>
<evidence type="ECO:0000259" key="1">
    <source>
        <dbReference type="PROSITE" id="PS51704"/>
    </source>
</evidence>
<dbReference type="AlphaFoldDB" id="A0A378YJF4"/>
<dbReference type="InterPro" id="IPR030395">
    <property type="entry name" value="GP_PDE_dom"/>
</dbReference>
<dbReference type="RefSeq" id="WP_039810174.1">
    <property type="nucleotide sequence ID" value="NZ_UGRY01000002.1"/>
</dbReference>
<gene>
    <name evidence="2" type="ORF">NCTC1934_02793</name>
</gene>
<organism evidence="2 3">
    <name type="scientific">Nocardia otitidiscaviarum</name>
    <dbReference type="NCBI Taxonomy" id="1823"/>
    <lineage>
        <taxon>Bacteria</taxon>
        <taxon>Bacillati</taxon>
        <taxon>Actinomycetota</taxon>
        <taxon>Actinomycetes</taxon>
        <taxon>Mycobacteriales</taxon>
        <taxon>Nocardiaceae</taxon>
        <taxon>Nocardia</taxon>
    </lineage>
</organism>
<dbReference type="InterPro" id="IPR017946">
    <property type="entry name" value="PLC-like_Pdiesterase_TIM-brl"/>
</dbReference>